<organism evidence="1 2">
    <name type="scientific">Grifola frondosa</name>
    <name type="common">Maitake</name>
    <name type="synonym">Polyporus frondosus</name>
    <dbReference type="NCBI Taxonomy" id="5627"/>
    <lineage>
        <taxon>Eukaryota</taxon>
        <taxon>Fungi</taxon>
        <taxon>Dikarya</taxon>
        <taxon>Basidiomycota</taxon>
        <taxon>Agaricomycotina</taxon>
        <taxon>Agaricomycetes</taxon>
        <taxon>Polyporales</taxon>
        <taxon>Grifolaceae</taxon>
        <taxon>Grifola</taxon>
    </lineage>
</organism>
<proteinExistence type="predicted"/>
<gene>
    <name evidence="1" type="ORF">A0H81_04829</name>
</gene>
<dbReference type="AlphaFoldDB" id="A0A1C7MGN9"/>
<protein>
    <submittedName>
        <fullName evidence="1">Uncharacterized protein</fullName>
    </submittedName>
</protein>
<sequence length="184" mass="20452">MLPQCVSSGSRTSARHANLARRWRNPCLLLALSVAVFVILRGLGDALRPERPSVTPIRVGPKRTSNLPAGRWNIVFESLGLSATLTDADLHDRFDGPANPSRVISRIDLRRRSFEPLSARPQASFHVSAAFGSLEDEMKTRGVSTSVEEIAASFRAVAAPDEGRRVVQDNNRWEEREEVFHRRG</sequence>
<dbReference type="EMBL" id="LUGG01000004">
    <property type="protein sequence ID" value="OBZ75629.1"/>
    <property type="molecule type" value="Genomic_DNA"/>
</dbReference>
<accession>A0A1C7MGN9</accession>
<reference evidence="1 2" key="1">
    <citation type="submission" date="2016-03" db="EMBL/GenBank/DDBJ databases">
        <title>Whole genome sequencing of Grifola frondosa 9006-11.</title>
        <authorList>
            <person name="Min B."/>
            <person name="Park H."/>
            <person name="Kim J.-G."/>
            <person name="Cho H."/>
            <person name="Oh Y.-L."/>
            <person name="Kong W.-S."/>
            <person name="Choi I.-G."/>
        </authorList>
    </citation>
    <scope>NUCLEOTIDE SEQUENCE [LARGE SCALE GENOMIC DNA]</scope>
    <source>
        <strain evidence="1 2">9006-11</strain>
    </source>
</reference>
<evidence type="ECO:0000313" key="2">
    <source>
        <dbReference type="Proteomes" id="UP000092993"/>
    </source>
</evidence>
<evidence type="ECO:0000313" key="1">
    <source>
        <dbReference type="EMBL" id="OBZ75629.1"/>
    </source>
</evidence>
<dbReference type="Proteomes" id="UP000092993">
    <property type="component" value="Unassembled WGS sequence"/>
</dbReference>
<comment type="caution">
    <text evidence="1">The sequence shown here is derived from an EMBL/GenBank/DDBJ whole genome shotgun (WGS) entry which is preliminary data.</text>
</comment>
<keyword evidence="2" id="KW-1185">Reference proteome</keyword>
<name>A0A1C7MGN9_GRIFR</name>